<dbReference type="EMBL" id="AK418588">
    <property type="protein sequence ID" value="BAN21674.1"/>
    <property type="molecule type" value="mRNA"/>
</dbReference>
<sequence>TIIIENTPDCVVGYEANGVLVGEYDGGELEDKTLTNLLELLTDLVQQHKQHGVTVPAYIASSARVQWRGLPSDTGAFVGCYCLHAPELDPPPSPSLLRLATSAGVCADYTSPHHCTHQHRCHCPHCTARRHSRRRGHESTTRGGGGGSNSGNDGHNNNNNNSSSSNSSSSECTTIASATTATTSSSNSSSNGNNVECGNGHSDGHKSSSDSSTAPCCCAWSPCGATATAAVPAKRCRL</sequence>
<feature type="non-terminal residue" evidence="2">
    <location>
        <position position="238"/>
    </location>
</feature>
<protein>
    <submittedName>
        <fullName evidence="2">Unkown protein</fullName>
    </submittedName>
</protein>
<reference evidence="2" key="1">
    <citation type="journal article" date="2013" name="PLoS ONE">
        <title>Gene expression in gut symbiotic organ of stinkbug affected by extracellular bacterial symbiont.</title>
        <authorList>
            <person name="Futahashi R."/>
            <person name="Tanaka K."/>
            <person name="Tanahashi M."/>
            <person name="Nikoh N."/>
            <person name="Kikuchi Y."/>
            <person name="Lee B.L."/>
            <person name="Fukatsu T."/>
        </authorList>
    </citation>
    <scope>NUCLEOTIDE SEQUENCE</scope>
    <source>
        <tissue evidence="2">Midgut</tissue>
    </source>
</reference>
<evidence type="ECO:0000256" key="1">
    <source>
        <dbReference type="SAM" id="MobiDB-lite"/>
    </source>
</evidence>
<feature type="region of interest" description="Disordered" evidence="1">
    <location>
        <begin position="132"/>
        <end position="171"/>
    </location>
</feature>
<proteinExistence type="evidence at transcript level"/>
<name>R4WEK5_RIPPE</name>
<feature type="non-terminal residue" evidence="2">
    <location>
        <position position="1"/>
    </location>
</feature>
<feature type="compositionally biased region" description="Low complexity" evidence="1">
    <location>
        <begin position="150"/>
        <end position="171"/>
    </location>
</feature>
<accession>R4WEK5</accession>
<organism evidence="2">
    <name type="scientific">Riptortus pedestris</name>
    <name type="common">Bean bug</name>
    <dbReference type="NCBI Taxonomy" id="329032"/>
    <lineage>
        <taxon>Eukaryota</taxon>
        <taxon>Metazoa</taxon>
        <taxon>Ecdysozoa</taxon>
        <taxon>Arthropoda</taxon>
        <taxon>Hexapoda</taxon>
        <taxon>Insecta</taxon>
        <taxon>Pterygota</taxon>
        <taxon>Neoptera</taxon>
        <taxon>Paraneoptera</taxon>
        <taxon>Hemiptera</taxon>
        <taxon>Heteroptera</taxon>
        <taxon>Panheteroptera</taxon>
        <taxon>Pentatomomorpha</taxon>
        <taxon>Coreoidea</taxon>
        <taxon>Alydidae</taxon>
        <taxon>Riptortus</taxon>
    </lineage>
</organism>
<dbReference type="AlphaFoldDB" id="R4WEK5"/>
<evidence type="ECO:0000313" key="2">
    <source>
        <dbReference type="EMBL" id="BAN21674.1"/>
    </source>
</evidence>